<evidence type="ECO:0000256" key="1">
    <source>
        <dbReference type="ARBA" id="ARBA00005915"/>
    </source>
</evidence>
<dbReference type="InterPro" id="IPR051673">
    <property type="entry name" value="SSDNA_exonuclease_RecJ"/>
</dbReference>
<evidence type="ECO:0000256" key="4">
    <source>
        <dbReference type="ARBA" id="ARBA00022801"/>
    </source>
</evidence>
<dbReference type="SUPFAM" id="SSF64182">
    <property type="entry name" value="DHH phosphoesterases"/>
    <property type="match status" value="1"/>
</dbReference>
<dbReference type="InterPro" id="IPR001667">
    <property type="entry name" value="DDH_dom"/>
</dbReference>
<name>A0A833NSE8_UNCSA</name>
<evidence type="ECO:0000256" key="2">
    <source>
        <dbReference type="ARBA" id="ARBA00019841"/>
    </source>
</evidence>
<dbReference type="Proteomes" id="UP000488506">
    <property type="component" value="Unassembled WGS sequence"/>
</dbReference>
<organism evidence="9 10">
    <name type="scientific">Candidatus Saganbacteria bacterium</name>
    <dbReference type="NCBI Taxonomy" id="2575572"/>
    <lineage>
        <taxon>Bacteria</taxon>
        <taxon>Bacillati</taxon>
        <taxon>Saganbacteria</taxon>
    </lineage>
</organism>
<dbReference type="InterPro" id="IPR038763">
    <property type="entry name" value="DHH_sf"/>
</dbReference>
<evidence type="ECO:0000256" key="5">
    <source>
        <dbReference type="ARBA" id="ARBA00022839"/>
    </source>
</evidence>
<dbReference type="Gene3D" id="3.90.1640.30">
    <property type="match status" value="1"/>
</dbReference>
<sequence>MKKWQLFSQEKEKSSQFSSELKISPLTAQVLINRGISNLKEADVFLRPKLLHLSDPFDIPQIDIAAKRTLLAKERNEKVLIYGDYDVDGVTGTVILVEALRYLGINASFYIPSRYGEGYSINSEAVKKAKDDGINLIVTVDCGISNFDEIEYANSLGIDVVVTDHHNLPRTLPNAQALVNPKMIPENHPSKHLSGAGVAFKFAWALFRRAGIKENGFLTSLLDLVALGTVADVVPLNQENRILTVAGLKILNEKKRLGIKHLAEIAGIKDKISVGHVNFALAPRINAAGRIEHASLSVKLLLSKDQVEAKSLAQEINKINLQRQGIGESIQKEVFLTIESQKDEKVIFAYGEGWHPGVIGIAASRVVDRFYRPTVLVGINDGVGRGSARSIEGFNVFALLDTCRDLFVDFGGHEGAAGFEIDPKNLPELKERLIKNVTISDDLLCPKIQIDAELPLKQITLGLIKELDTLDPHGRSNPAPLFITQNLALKDLRTVGSDGAHLKIKLADDKITTEAIGFRMGKEFSNMQINKKYNIAYNLETNEWNGFESAQLNLVDIKESGGEL</sequence>
<dbReference type="GO" id="GO:0003676">
    <property type="term" value="F:nucleic acid binding"/>
    <property type="evidence" value="ECO:0007669"/>
    <property type="project" value="InterPro"/>
</dbReference>
<dbReference type="EMBL" id="WPAF01000005">
    <property type="protein sequence ID" value="KAF0134746.1"/>
    <property type="molecule type" value="Genomic_DNA"/>
</dbReference>
<dbReference type="InterPro" id="IPR003156">
    <property type="entry name" value="DHHA1_dom"/>
</dbReference>
<keyword evidence="3" id="KW-0540">Nuclease</keyword>
<dbReference type="InterPro" id="IPR041122">
    <property type="entry name" value="RecJ_OB"/>
</dbReference>
<gene>
    <name evidence="9" type="ORF">FD145_463</name>
</gene>
<dbReference type="GO" id="GO:0006281">
    <property type="term" value="P:DNA repair"/>
    <property type="evidence" value="ECO:0007669"/>
    <property type="project" value="InterPro"/>
</dbReference>
<evidence type="ECO:0000313" key="9">
    <source>
        <dbReference type="EMBL" id="KAF0134746.1"/>
    </source>
</evidence>
<dbReference type="NCBIfam" id="TIGR00644">
    <property type="entry name" value="recJ"/>
    <property type="match status" value="1"/>
</dbReference>
<protein>
    <recommendedName>
        <fullName evidence="2">Single-stranded-DNA-specific exonuclease RecJ</fullName>
    </recommendedName>
</protein>
<feature type="domain" description="DDH" evidence="6">
    <location>
        <begin position="78"/>
        <end position="229"/>
    </location>
</feature>
<dbReference type="Pfam" id="PF17768">
    <property type="entry name" value="RecJ_OB"/>
    <property type="match status" value="1"/>
</dbReference>
<accession>A0A833NSE8</accession>
<keyword evidence="4" id="KW-0378">Hydrolase</keyword>
<evidence type="ECO:0000256" key="3">
    <source>
        <dbReference type="ARBA" id="ARBA00022722"/>
    </source>
</evidence>
<dbReference type="InterPro" id="IPR004610">
    <property type="entry name" value="RecJ"/>
</dbReference>
<dbReference type="AlphaFoldDB" id="A0A833NSE8"/>
<reference evidence="9 10" key="1">
    <citation type="submission" date="2019-12" db="EMBL/GenBank/DDBJ databases">
        <authorList>
            <person name="Wolfe R."/>
            <person name="Danczak R."/>
            <person name="Wilkins M."/>
        </authorList>
    </citation>
    <scope>NUCLEOTIDE SEQUENCE [LARGE SCALE GENOMIC DNA]</scope>
    <source>
        <strain evidence="9">X2_MaxBin.013</strain>
    </source>
</reference>
<dbReference type="Pfam" id="PF02272">
    <property type="entry name" value="DHHA1"/>
    <property type="match status" value="1"/>
</dbReference>
<feature type="domain" description="DHHA1" evidence="7">
    <location>
        <begin position="344"/>
        <end position="435"/>
    </location>
</feature>
<keyword evidence="5 9" id="KW-0269">Exonuclease</keyword>
<evidence type="ECO:0000313" key="10">
    <source>
        <dbReference type="Proteomes" id="UP000488506"/>
    </source>
</evidence>
<dbReference type="PANTHER" id="PTHR30255">
    <property type="entry name" value="SINGLE-STRANDED-DNA-SPECIFIC EXONUCLEASE RECJ"/>
    <property type="match status" value="1"/>
</dbReference>
<evidence type="ECO:0000259" key="6">
    <source>
        <dbReference type="Pfam" id="PF01368"/>
    </source>
</evidence>
<dbReference type="GO" id="GO:0006310">
    <property type="term" value="P:DNA recombination"/>
    <property type="evidence" value="ECO:0007669"/>
    <property type="project" value="InterPro"/>
</dbReference>
<dbReference type="Pfam" id="PF01368">
    <property type="entry name" value="DHH"/>
    <property type="match status" value="1"/>
</dbReference>
<comment type="similarity">
    <text evidence="1">Belongs to the RecJ family.</text>
</comment>
<dbReference type="GO" id="GO:0008409">
    <property type="term" value="F:5'-3' exonuclease activity"/>
    <property type="evidence" value="ECO:0007669"/>
    <property type="project" value="InterPro"/>
</dbReference>
<proteinExistence type="inferred from homology"/>
<evidence type="ECO:0000259" key="7">
    <source>
        <dbReference type="Pfam" id="PF02272"/>
    </source>
</evidence>
<comment type="caution">
    <text evidence="9">The sequence shown here is derived from an EMBL/GenBank/DDBJ whole genome shotgun (WGS) entry which is preliminary data.</text>
</comment>
<evidence type="ECO:0000259" key="8">
    <source>
        <dbReference type="Pfam" id="PF17768"/>
    </source>
</evidence>
<feature type="domain" description="RecJ OB" evidence="8">
    <location>
        <begin position="450"/>
        <end position="556"/>
    </location>
</feature>
<dbReference type="PANTHER" id="PTHR30255:SF2">
    <property type="entry name" value="SINGLE-STRANDED-DNA-SPECIFIC EXONUCLEASE RECJ"/>
    <property type="match status" value="1"/>
</dbReference>
<dbReference type="Gene3D" id="2.40.50.460">
    <property type="match status" value="1"/>
</dbReference>